<proteinExistence type="inferred from homology"/>
<reference evidence="16" key="4">
    <citation type="submission" date="2025-09" db="UniProtKB">
        <authorList>
            <consortium name="Ensembl"/>
        </authorList>
    </citation>
    <scope>IDENTIFICATION</scope>
</reference>
<evidence type="ECO:0000256" key="9">
    <source>
        <dbReference type="ARBA" id="ARBA00022989"/>
    </source>
</evidence>
<dbReference type="FunFam" id="1.20.1560.10:FF:000001">
    <property type="entry name" value="ATP-binding cassette subfamily C member 1"/>
    <property type="match status" value="1"/>
</dbReference>
<dbReference type="GO" id="GO:0012505">
    <property type="term" value="C:endomembrane system"/>
    <property type="evidence" value="ECO:0007669"/>
    <property type="project" value="UniProtKB-SubCell"/>
</dbReference>
<comment type="similarity">
    <text evidence="2">Belongs to the ABC transporter superfamily. ABCC family. Conjugate transporter (TC 3.A.1.208) subfamily.</text>
</comment>
<feature type="domain" description="ABC transporter" evidence="14">
    <location>
        <begin position="621"/>
        <end position="863"/>
    </location>
</feature>
<feature type="transmembrane region" description="Helical" evidence="13">
    <location>
        <begin position="540"/>
        <end position="566"/>
    </location>
</feature>
<dbReference type="InterPro" id="IPR011527">
    <property type="entry name" value="ABC1_TM_dom"/>
</dbReference>
<evidence type="ECO:0000259" key="14">
    <source>
        <dbReference type="PROSITE" id="PS50893"/>
    </source>
</evidence>
<evidence type="ECO:0000256" key="10">
    <source>
        <dbReference type="ARBA" id="ARBA00023136"/>
    </source>
</evidence>
<dbReference type="EC" id="7.6.2.3" evidence="11"/>
<reference evidence="16" key="3">
    <citation type="submission" date="2025-08" db="UniProtKB">
        <authorList>
            <consortium name="Ensembl"/>
        </authorList>
    </citation>
    <scope>IDENTIFICATION</scope>
</reference>
<evidence type="ECO:0000256" key="12">
    <source>
        <dbReference type="ARBA" id="ARBA00047523"/>
    </source>
</evidence>
<dbReference type="InterPro" id="IPR003593">
    <property type="entry name" value="AAA+_ATPase"/>
</dbReference>
<feature type="transmembrane region" description="Helical" evidence="13">
    <location>
        <begin position="1067"/>
        <end position="1095"/>
    </location>
</feature>
<evidence type="ECO:0000256" key="11">
    <source>
        <dbReference type="ARBA" id="ARBA00024220"/>
    </source>
</evidence>
<comment type="catalytic activity">
    <reaction evidence="12">
        <text>leukotriene C4(in) + ATP + H2O = leukotriene C4(out) + ADP + phosphate + H(+)</text>
        <dbReference type="Rhea" id="RHEA:38963"/>
        <dbReference type="ChEBI" id="CHEBI:15377"/>
        <dbReference type="ChEBI" id="CHEBI:15378"/>
        <dbReference type="ChEBI" id="CHEBI:30616"/>
        <dbReference type="ChEBI" id="CHEBI:43474"/>
        <dbReference type="ChEBI" id="CHEBI:57973"/>
        <dbReference type="ChEBI" id="CHEBI:456216"/>
    </reaction>
    <physiologicalReaction direction="left-to-right" evidence="12">
        <dbReference type="Rhea" id="RHEA:38964"/>
    </physiologicalReaction>
</comment>
<dbReference type="InterPro" id="IPR036640">
    <property type="entry name" value="ABC1_TM_sf"/>
</dbReference>
<feature type="transmembrane region" description="Helical" evidence="13">
    <location>
        <begin position="321"/>
        <end position="340"/>
    </location>
</feature>
<dbReference type="GO" id="GO:0015431">
    <property type="term" value="F:ABC-type glutathione S-conjugate transporter activity"/>
    <property type="evidence" value="ECO:0007669"/>
    <property type="project" value="UniProtKB-EC"/>
</dbReference>
<evidence type="ECO:0000256" key="5">
    <source>
        <dbReference type="ARBA" id="ARBA00022737"/>
    </source>
</evidence>
<feature type="transmembrane region" description="Helical" evidence="13">
    <location>
        <begin position="360"/>
        <end position="377"/>
    </location>
</feature>
<dbReference type="InterPro" id="IPR056227">
    <property type="entry name" value="TMD0_ABC"/>
</dbReference>
<dbReference type="SUPFAM" id="SSF52540">
    <property type="entry name" value="P-loop containing nucleoside triphosphate hydrolases"/>
    <property type="match status" value="2"/>
</dbReference>
<keyword evidence="3" id="KW-0813">Transport</keyword>
<evidence type="ECO:0000256" key="8">
    <source>
        <dbReference type="ARBA" id="ARBA00022967"/>
    </source>
</evidence>
<keyword evidence="9 13" id="KW-1133">Transmembrane helix</keyword>
<feature type="domain" description="ABC transmembrane type-1" evidence="15">
    <location>
        <begin position="944"/>
        <end position="1222"/>
    </location>
</feature>
<feature type="domain" description="ABC transporter" evidence="14">
    <location>
        <begin position="1259"/>
        <end position="1493"/>
    </location>
</feature>
<sequence>NACLDRCSLNGLDWNRTWYTDKPDLTECFQNTVLVWFPCVYLWLLAPFYALHLYCHDHGRISVSSLCTAKMVLGFLLASFGFVEFFYILLERSQEIQNHMVFLLSPIIRSLTVVLAICIIQLERIRGCRSSVFLFLFWVLAVVCSLVPMRSKILLVMYEDISNDLVRYMAFFSYFSLQLAQLFLCCFADQPPEGKTVVVKNACPVQDASFLSKILFWWFTGLVVKGYRTPLEAKDLWNLREEDRSNKIISDLEEEWTTECAKLQQQMSSFVCYFRQEKAMAADVALGTRLPDQAQILRKLQKEQSSGFCLLRTLARNFGPYFLTGTLCIIFHDIFMFAIPQVLSLLLGFMKEEEAPLWKGYFYATLMFLLSCLQSLLNHQYMYTCFTVGMRVKTAVMGLVYRKSLVINSASRRTCTVGEIVNLVSADTQKLMDFVVYFNAVWLAPIEIALCLFFLWQHLGPSALAGIATVILIFPLNGFIAKKRSKLQVQMKYMDGRIKLMNEILNGIKILKFYAWEKAFLEQVLGYREKELKALKKSQILYSISIASFNSSTFLIAFAMFGVYVLTDDKNVLDAQKVFVSMALINILKTPLSQLPFAMSTTMQAIVSLKRLGKYLCSEELKEDNVTKTPLNAGKNSYTYWYNGTFSWTKEGPPCLRRINVRVPKGSLVAVVGHVGSGKSSLLSAMLGETEKRSGNVSVKGSVAYVPQQAWIQNATVQENVVFGREKQKTWYQRVLEACALLPDLNILPAGDSTEIGEKGLNLSGGQKQRVSLARAVYRKADIYLLDDPLSAVDAHVGQHIFDKVIGPKGVLRDKTRVLVTHGMSFLPQADLILVLVEGEITESGSYQELLSRHGAFADFIHTFASNDRKESITEALILTLIPRGDTNSTNLQGMEPMSDIDEEQIPEDLGKLTEVDKARTGRVRLEMYMEYFKTIGMAFIIPIVFLYAFQQGASLAYNYWLSLWADEPIVNGTQIDTDMKLAVYGALGFAQGIAIFGTTVAISVGGIIASRHLHMDLLKNVLHSPMSFFETTPSGNLLNRFAKEIDAIDCMIPDGLKMMLGYLFKLMEVCIIVMLATPFAMVVLLPLAILYAFVQSFYVATSCQLRRLESVSRSPIYTHFNETVQGASVIRAFGEQHRFIVQANKRVDFNQTSYFPRFVATRWLAVNLEFVGNGVVLAAAILSVMGKDTLSPGIVGLAVSHSLQVTGILSWIVRSWTDVENNIVSVERVKEYFDTPKEAAWKVEGSSLPLAWPQTGTIEFQDYGLQYRKGLDWALRGITLKIQEREKVGIVGRTGAGKSSLALGIFRILEAAKGEIYIDGVNIAEIGLHDLRSRITIIPQDPVLFSGSLRMNLDPFDAYTDEEIWTSLELAHLKNFVSNLPDKLNYECSEGGENLSLGQRQLVCLARALLRKTKILVLDEATAAVDLETDTLIQSTIRQQFEDCTVLTIAHRLNTIMDYTRVIVMDKGHISEMDSPANLISSRGQFYCMCREAGLV</sequence>
<feature type="transmembrane region" description="Helical" evidence="13">
    <location>
        <begin position="67"/>
        <end position="89"/>
    </location>
</feature>
<keyword evidence="17" id="KW-1185">Reference proteome</keyword>
<reference evidence="16" key="2">
    <citation type="submission" date="2020-02" db="EMBL/GenBank/DDBJ databases">
        <title>Esox lucius (northern pike) genome, fEsoLuc1, primary haplotype.</title>
        <authorList>
            <person name="Myers G."/>
            <person name="Karagic N."/>
            <person name="Meyer A."/>
            <person name="Pippel M."/>
            <person name="Reichard M."/>
            <person name="Winkler S."/>
            <person name="Tracey A."/>
            <person name="Sims Y."/>
            <person name="Howe K."/>
            <person name="Rhie A."/>
            <person name="Formenti G."/>
            <person name="Durbin R."/>
            <person name="Fedrigo O."/>
            <person name="Jarvis E.D."/>
        </authorList>
    </citation>
    <scope>NUCLEOTIDE SEQUENCE [LARGE SCALE GENOMIC DNA]</scope>
</reference>
<keyword evidence="5" id="KW-0677">Repeat</keyword>
<dbReference type="Pfam" id="PF24357">
    <property type="entry name" value="TMD0_ABC"/>
    <property type="match status" value="1"/>
</dbReference>
<keyword evidence="7" id="KW-0067">ATP-binding</keyword>
<dbReference type="Pfam" id="PF00005">
    <property type="entry name" value="ABC_tran"/>
    <property type="match status" value="2"/>
</dbReference>
<name>A0A6Q2Z879_ESOLU</name>
<evidence type="ECO:0000256" key="7">
    <source>
        <dbReference type="ARBA" id="ARBA00022840"/>
    </source>
</evidence>
<dbReference type="Bgee" id="ENSELUG00000003827">
    <property type="expression patterns" value="Expressed in bone element and 3 other cell types or tissues"/>
</dbReference>
<dbReference type="InterPro" id="IPR003439">
    <property type="entry name" value="ABC_transporter-like_ATP-bd"/>
</dbReference>
<feature type="transmembrane region" description="Helical" evidence="13">
    <location>
        <begin position="132"/>
        <end position="149"/>
    </location>
</feature>
<feature type="transmembrane region" description="Helical" evidence="13">
    <location>
        <begin position="434"/>
        <end position="456"/>
    </location>
</feature>
<dbReference type="FunFam" id="1.20.1560.10:FF:000032">
    <property type="entry name" value="ATP-binding cassette sub-family C member 6"/>
    <property type="match status" value="1"/>
</dbReference>
<evidence type="ECO:0000256" key="6">
    <source>
        <dbReference type="ARBA" id="ARBA00022741"/>
    </source>
</evidence>
<dbReference type="Ensembl" id="ENSELUT00000082372.2">
    <property type="protein sequence ID" value="ENSELUP00000074068.2"/>
    <property type="gene ID" value="ENSELUG00000003827.3"/>
</dbReference>
<accession>A0A6Q2Z879</accession>
<evidence type="ECO:0000256" key="4">
    <source>
        <dbReference type="ARBA" id="ARBA00022692"/>
    </source>
</evidence>
<evidence type="ECO:0000256" key="13">
    <source>
        <dbReference type="SAM" id="Phobius"/>
    </source>
</evidence>
<dbReference type="InterPro" id="IPR017871">
    <property type="entry name" value="ABC_transporter-like_CS"/>
</dbReference>
<feature type="transmembrane region" description="Helical" evidence="13">
    <location>
        <begin position="982"/>
        <end position="1010"/>
    </location>
</feature>
<dbReference type="Pfam" id="PF00664">
    <property type="entry name" value="ABC_membrane"/>
    <property type="match status" value="2"/>
</dbReference>
<keyword evidence="10 13" id="KW-0472">Membrane</keyword>
<dbReference type="PANTHER" id="PTHR24223">
    <property type="entry name" value="ATP-BINDING CASSETTE SUB-FAMILY C"/>
    <property type="match status" value="1"/>
</dbReference>
<feature type="transmembrane region" description="Helical" evidence="13">
    <location>
        <begin position="169"/>
        <end position="188"/>
    </location>
</feature>
<evidence type="ECO:0000313" key="16">
    <source>
        <dbReference type="Ensembl" id="ENSELUP00000074068.2"/>
    </source>
</evidence>
<dbReference type="CDD" id="cd18603">
    <property type="entry name" value="ABC_6TM_MRP1_2_3_6_D2_like"/>
    <property type="match status" value="1"/>
</dbReference>
<feature type="transmembrane region" description="Helical" evidence="13">
    <location>
        <begin position="33"/>
        <end position="55"/>
    </location>
</feature>
<dbReference type="PROSITE" id="PS50893">
    <property type="entry name" value="ABC_TRANSPORTER_2"/>
    <property type="match status" value="2"/>
</dbReference>
<dbReference type="GO" id="GO:0005524">
    <property type="term" value="F:ATP binding"/>
    <property type="evidence" value="ECO:0007669"/>
    <property type="project" value="UniProtKB-KW"/>
</dbReference>
<evidence type="ECO:0000256" key="1">
    <source>
        <dbReference type="ARBA" id="ARBA00004127"/>
    </source>
</evidence>
<evidence type="ECO:0000313" key="17">
    <source>
        <dbReference type="Proteomes" id="UP000265140"/>
    </source>
</evidence>
<dbReference type="InterPro" id="IPR050173">
    <property type="entry name" value="ABC_transporter_C-like"/>
</dbReference>
<dbReference type="CDD" id="cd03250">
    <property type="entry name" value="ABCC_MRP_domain1"/>
    <property type="match status" value="1"/>
</dbReference>
<dbReference type="InterPro" id="IPR027417">
    <property type="entry name" value="P-loop_NTPase"/>
</dbReference>
<comment type="subcellular location">
    <subcellularLocation>
        <location evidence="1">Endomembrane system</location>
        <topology evidence="1">Multi-pass membrane protein</topology>
    </subcellularLocation>
</comment>
<dbReference type="CDD" id="cd03244">
    <property type="entry name" value="ABCC_MRP_domain2"/>
    <property type="match status" value="1"/>
</dbReference>
<dbReference type="SMART" id="SM00382">
    <property type="entry name" value="AAA"/>
    <property type="match status" value="2"/>
</dbReference>
<keyword evidence="8" id="KW-1278">Translocase</keyword>
<evidence type="ECO:0000256" key="2">
    <source>
        <dbReference type="ARBA" id="ARBA00009726"/>
    </source>
</evidence>
<dbReference type="GeneTree" id="ENSGT00940000165591"/>
<dbReference type="PROSITE" id="PS00211">
    <property type="entry name" value="ABC_TRANSPORTER_1"/>
    <property type="match status" value="2"/>
</dbReference>
<evidence type="ECO:0000256" key="3">
    <source>
        <dbReference type="ARBA" id="ARBA00022448"/>
    </source>
</evidence>
<dbReference type="SUPFAM" id="SSF90123">
    <property type="entry name" value="ABC transporter transmembrane region"/>
    <property type="match status" value="2"/>
</dbReference>
<dbReference type="Gene3D" id="1.20.1560.10">
    <property type="entry name" value="ABC transporter type 1, transmembrane domain"/>
    <property type="match status" value="2"/>
</dbReference>
<feature type="transmembrane region" description="Helical" evidence="13">
    <location>
        <begin position="101"/>
        <end position="120"/>
    </location>
</feature>
<keyword evidence="6" id="KW-0547">Nucleotide-binding</keyword>
<dbReference type="PANTHER" id="PTHR24223:SF339">
    <property type="entry name" value="ATP-BINDING CASSETTE SUB-FAMILY C MEMBER 6"/>
    <property type="match status" value="1"/>
</dbReference>
<dbReference type="FunFam" id="3.40.50.300:FF:000074">
    <property type="entry name" value="Multidrug resistance-associated protein 5 isoform 1"/>
    <property type="match status" value="1"/>
</dbReference>
<organism evidence="16 17">
    <name type="scientific">Esox lucius</name>
    <name type="common">Northern pike</name>
    <dbReference type="NCBI Taxonomy" id="8010"/>
    <lineage>
        <taxon>Eukaryota</taxon>
        <taxon>Metazoa</taxon>
        <taxon>Chordata</taxon>
        <taxon>Craniata</taxon>
        <taxon>Vertebrata</taxon>
        <taxon>Euteleostomi</taxon>
        <taxon>Actinopterygii</taxon>
        <taxon>Neopterygii</taxon>
        <taxon>Teleostei</taxon>
        <taxon>Protacanthopterygii</taxon>
        <taxon>Esociformes</taxon>
        <taxon>Esocidae</taxon>
        <taxon>Esox</taxon>
    </lineage>
</organism>
<dbReference type="FunFam" id="3.40.50.300:FF:000293">
    <property type="entry name" value="ATP binding cassette subfamily C member 1"/>
    <property type="match status" value="1"/>
</dbReference>
<evidence type="ECO:0000259" key="15">
    <source>
        <dbReference type="PROSITE" id="PS50929"/>
    </source>
</evidence>
<dbReference type="PROSITE" id="PS50929">
    <property type="entry name" value="ABC_TM1F"/>
    <property type="match status" value="2"/>
</dbReference>
<dbReference type="GO" id="GO:0016887">
    <property type="term" value="F:ATP hydrolysis activity"/>
    <property type="evidence" value="ECO:0007669"/>
    <property type="project" value="InterPro"/>
</dbReference>
<feature type="transmembrane region" description="Helical" evidence="13">
    <location>
        <begin position="462"/>
        <end position="481"/>
    </location>
</feature>
<reference evidence="17" key="1">
    <citation type="journal article" date="2014" name="PLoS ONE">
        <title>The genome and linkage map of the northern pike (Esox lucius): conserved synteny revealed between the salmonid sister group and the Neoteleostei.</title>
        <authorList>
            <person name="Rondeau E.B."/>
            <person name="Minkley D.R."/>
            <person name="Leong J.S."/>
            <person name="Messmer A.M."/>
            <person name="Jantzen J.R."/>
            <person name="von Schalburg K.R."/>
            <person name="Lemon C."/>
            <person name="Bird N.H."/>
            <person name="Koop B.F."/>
        </authorList>
    </citation>
    <scope>NUCLEOTIDE SEQUENCE</scope>
</reference>
<dbReference type="CDD" id="cd18595">
    <property type="entry name" value="ABC_6TM_MRP1_2_3_6_D1_like"/>
    <property type="match status" value="1"/>
</dbReference>
<dbReference type="Gene3D" id="3.40.50.300">
    <property type="entry name" value="P-loop containing nucleotide triphosphate hydrolases"/>
    <property type="match status" value="2"/>
</dbReference>
<keyword evidence="4 13" id="KW-0812">Transmembrane</keyword>
<protein>
    <recommendedName>
        <fullName evidence="11">ABC-type glutathione-S-conjugate transporter</fullName>
        <ecNumber evidence="11">7.6.2.3</ecNumber>
    </recommendedName>
</protein>
<dbReference type="GO" id="GO:0016020">
    <property type="term" value="C:membrane"/>
    <property type="evidence" value="ECO:0007669"/>
    <property type="project" value="InterPro"/>
</dbReference>
<feature type="transmembrane region" description="Helical" evidence="13">
    <location>
        <begin position="932"/>
        <end position="950"/>
    </location>
</feature>
<feature type="domain" description="ABC transmembrane type-1" evidence="15">
    <location>
        <begin position="323"/>
        <end position="604"/>
    </location>
</feature>
<dbReference type="Proteomes" id="UP000265140">
    <property type="component" value="Chromosome 9"/>
</dbReference>